<dbReference type="HOGENOM" id="CLU_1835838_0_0_1"/>
<evidence type="ECO:0000256" key="1">
    <source>
        <dbReference type="SAM" id="MobiDB-lite"/>
    </source>
</evidence>
<name>K5VB95_PHACS</name>
<dbReference type="RefSeq" id="XP_007389648.1">
    <property type="nucleotide sequence ID" value="XM_007389586.1"/>
</dbReference>
<accession>K5VB95</accession>
<reference evidence="2 3" key="1">
    <citation type="journal article" date="2012" name="BMC Genomics">
        <title>Comparative genomics of the white-rot fungi, Phanerochaete carnosa and P. chrysosporium, to elucidate the genetic basis of the distinct wood types they colonize.</title>
        <authorList>
            <person name="Suzuki H."/>
            <person name="MacDonald J."/>
            <person name="Syed K."/>
            <person name="Salamov A."/>
            <person name="Hori C."/>
            <person name="Aerts A."/>
            <person name="Henrissat B."/>
            <person name="Wiebenga A."/>
            <person name="vanKuyk P.A."/>
            <person name="Barry K."/>
            <person name="Lindquist E."/>
            <person name="LaButti K."/>
            <person name="Lapidus A."/>
            <person name="Lucas S."/>
            <person name="Coutinho P."/>
            <person name="Gong Y."/>
            <person name="Samejima M."/>
            <person name="Mahadevan R."/>
            <person name="Abou-Zaid M."/>
            <person name="de Vries R.P."/>
            <person name="Igarashi K."/>
            <person name="Yadav J.S."/>
            <person name="Grigoriev I.V."/>
            <person name="Master E.R."/>
        </authorList>
    </citation>
    <scope>NUCLEOTIDE SEQUENCE [LARGE SCALE GENOMIC DNA]</scope>
    <source>
        <strain evidence="2 3">HHB-10118-sp</strain>
    </source>
</reference>
<organism evidence="2 3">
    <name type="scientific">Phanerochaete carnosa (strain HHB-10118-sp)</name>
    <name type="common">White-rot fungus</name>
    <name type="synonym">Peniophora carnosa</name>
    <dbReference type="NCBI Taxonomy" id="650164"/>
    <lineage>
        <taxon>Eukaryota</taxon>
        <taxon>Fungi</taxon>
        <taxon>Dikarya</taxon>
        <taxon>Basidiomycota</taxon>
        <taxon>Agaricomycotina</taxon>
        <taxon>Agaricomycetes</taxon>
        <taxon>Polyporales</taxon>
        <taxon>Phanerochaetaceae</taxon>
        <taxon>Phanerochaete</taxon>
    </lineage>
</organism>
<dbReference type="InParanoid" id="K5VB95"/>
<dbReference type="AlphaFoldDB" id="K5VB95"/>
<feature type="region of interest" description="Disordered" evidence="1">
    <location>
        <begin position="1"/>
        <end position="23"/>
    </location>
</feature>
<protein>
    <submittedName>
        <fullName evidence="2">Uncharacterized protein</fullName>
    </submittedName>
</protein>
<dbReference type="EMBL" id="JH930468">
    <property type="protein sequence ID" value="EKM60171.1"/>
    <property type="molecule type" value="Genomic_DNA"/>
</dbReference>
<evidence type="ECO:0000313" key="2">
    <source>
        <dbReference type="EMBL" id="EKM60171.1"/>
    </source>
</evidence>
<proteinExistence type="predicted"/>
<gene>
    <name evidence="2" type="ORF">PHACADRAFT_246011</name>
</gene>
<evidence type="ECO:0000313" key="3">
    <source>
        <dbReference type="Proteomes" id="UP000008370"/>
    </source>
</evidence>
<dbReference type="GeneID" id="18913700"/>
<keyword evidence="3" id="KW-1185">Reference proteome</keyword>
<dbReference type="Proteomes" id="UP000008370">
    <property type="component" value="Unassembled WGS sequence"/>
</dbReference>
<sequence length="140" mass="15481">MQLPDPEMSVDPWHTEEHVNQTPPSRVSFDACFGVLHVSNQEMSEVLRKDVSSNTSWASSSVHPYEDHLCVTSFLSPEVTIVTFPARHSTEDDLELKEMTINYDGERIYAGSSAHFLFSSEVDNGGAPPAHDSAQRSTAS</sequence>
<dbReference type="KEGG" id="pco:PHACADRAFT_246011"/>